<sequence length="104" mass="11312">MRRREERKSTMVLRVVAPLFPPVISTKPQQPSSPQTVTRTTAASADAFPVSSSIIIITVLWFCFYVPVIKSTVVGSNPRPSVPGTSVICEGCDDEFQIRVGSGM</sequence>
<feature type="transmembrane region" description="Helical" evidence="1">
    <location>
        <begin position="49"/>
        <end position="69"/>
    </location>
</feature>
<name>A0AAE1YKC6_9LAMI</name>
<keyword evidence="1" id="KW-1133">Transmembrane helix</keyword>
<keyword evidence="3" id="KW-1185">Reference proteome</keyword>
<keyword evidence="1" id="KW-0812">Transmembrane</keyword>
<dbReference type="Proteomes" id="UP001293254">
    <property type="component" value="Unassembled WGS sequence"/>
</dbReference>
<evidence type="ECO:0008006" key="4">
    <source>
        <dbReference type="Google" id="ProtNLM"/>
    </source>
</evidence>
<gene>
    <name evidence="2" type="ORF">Salat_0946600</name>
</gene>
<dbReference type="AlphaFoldDB" id="A0AAE1YKC6"/>
<keyword evidence="1" id="KW-0472">Membrane</keyword>
<evidence type="ECO:0000313" key="3">
    <source>
        <dbReference type="Proteomes" id="UP001293254"/>
    </source>
</evidence>
<dbReference type="EMBL" id="JACGWO010000003">
    <property type="protein sequence ID" value="KAK4431845.1"/>
    <property type="molecule type" value="Genomic_DNA"/>
</dbReference>
<evidence type="ECO:0000313" key="2">
    <source>
        <dbReference type="EMBL" id="KAK4431845.1"/>
    </source>
</evidence>
<proteinExistence type="predicted"/>
<reference evidence="2" key="1">
    <citation type="submission" date="2020-06" db="EMBL/GenBank/DDBJ databases">
        <authorList>
            <person name="Li T."/>
            <person name="Hu X."/>
            <person name="Zhang T."/>
            <person name="Song X."/>
            <person name="Zhang H."/>
            <person name="Dai N."/>
            <person name="Sheng W."/>
            <person name="Hou X."/>
            <person name="Wei L."/>
        </authorList>
    </citation>
    <scope>NUCLEOTIDE SEQUENCE</scope>
    <source>
        <strain evidence="2">3651</strain>
        <tissue evidence="2">Leaf</tissue>
    </source>
</reference>
<evidence type="ECO:0000256" key="1">
    <source>
        <dbReference type="SAM" id="Phobius"/>
    </source>
</evidence>
<comment type="caution">
    <text evidence="2">The sequence shown here is derived from an EMBL/GenBank/DDBJ whole genome shotgun (WGS) entry which is preliminary data.</text>
</comment>
<protein>
    <recommendedName>
        <fullName evidence="4">Transmembrane protein</fullName>
    </recommendedName>
</protein>
<accession>A0AAE1YKC6</accession>
<organism evidence="2 3">
    <name type="scientific">Sesamum alatum</name>
    <dbReference type="NCBI Taxonomy" id="300844"/>
    <lineage>
        <taxon>Eukaryota</taxon>
        <taxon>Viridiplantae</taxon>
        <taxon>Streptophyta</taxon>
        <taxon>Embryophyta</taxon>
        <taxon>Tracheophyta</taxon>
        <taxon>Spermatophyta</taxon>
        <taxon>Magnoliopsida</taxon>
        <taxon>eudicotyledons</taxon>
        <taxon>Gunneridae</taxon>
        <taxon>Pentapetalae</taxon>
        <taxon>asterids</taxon>
        <taxon>lamiids</taxon>
        <taxon>Lamiales</taxon>
        <taxon>Pedaliaceae</taxon>
        <taxon>Sesamum</taxon>
    </lineage>
</organism>
<reference evidence="2" key="2">
    <citation type="journal article" date="2024" name="Plant">
        <title>Genomic evolution and insights into agronomic trait innovations of Sesamum species.</title>
        <authorList>
            <person name="Miao H."/>
            <person name="Wang L."/>
            <person name="Qu L."/>
            <person name="Liu H."/>
            <person name="Sun Y."/>
            <person name="Le M."/>
            <person name="Wang Q."/>
            <person name="Wei S."/>
            <person name="Zheng Y."/>
            <person name="Lin W."/>
            <person name="Duan Y."/>
            <person name="Cao H."/>
            <person name="Xiong S."/>
            <person name="Wang X."/>
            <person name="Wei L."/>
            <person name="Li C."/>
            <person name="Ma Q."/>
            <person name="Ju M."/>
            <person name="Zhao R."/>
            <person name="Li G."/>
            <person name="Mu C."/>
            <person name="Tian Q."/>
            <person name="Mei H."/>
            <person name="Zhang T."/>
            <person name="Gao T."/>
            <person name="Zhang H."/>
        </authorList>
    </citation>
    <scope>NUCLEOTIDE SEQUENCE</scope>
    <source>
        <strain evidence="2">3651</strain>
    </source>
</reference>